<evidence type="ECO:0000256" key="3">
    <source>
        <dbReference type="ARBA" id="ARBA00022741"/>
    </source>
</evidence>
<feature type="region of interest" description="Disordered" evidence="8">
    <location>
        <begin position="137"/>
        <end position="179"/>
    </location>
</feature>
<protein>
    <recommendedName>
        <fullName evidence="7">Glutamate--tRNA ligase</fullName>
        <ecNumber evidence="7">6.1.1.17</ecNumber>
    </recommendedName>
    <alternativeName>
        <fullName evidence="7">Glutamyl-tRNA synthetase</fullName>
        <shortName evidence="7">GluRS</shortName>
    </alternativeName>
</protein>
<dbReference type="InterPro" id="IPR001412">
    <property type="entry name" value="aa-tRNA-synth_I_CS"/>
</dbReference>
<comment type="subcellular location">
    <subcellularLocation>
        <location evidence="7">Cytoplasm</location>
    </subcellularLocation>
</comment>
<comment type="similarity">
    <text evidence="1 7">Belongs to the class-I aminoacyl-tRNA synthetase family. Glutamate--tRNA ligase type 1 subfamily.</text>
</comment>
<feature type="compositionally biased region" description="Basic and acidic residues" evidence="8">
    <location>
        <begin position="170"/>
        <end position="179"/>
    </location>
</feature>
<dbReference type="Pfam" id="PF00749">
    <property type="entry name" value="tRNA-synt_1c"/>
    <property type="match status" value="2"/>
</dbReference>
<feature type="short sequence motif" description="'HIGH' region" evidence="7">
    <location>
        <begin position="25"/>
        <end position="35"/>
    </location>
</feature>
<evidence type="ECO:0000256" key="5">
    <source>
        <dbReference type="ARBA" id="ARBA00022917"/>
    </source>
</evidence>
<dbReference type="AlphaFoldDB" id="A0A806K0N6"/>
<gene>
    <name evidence="7" type="primary">gltX</name>
</gene>
<dbReference type="EMBL" id="JQ844226">
    <property type="protein sequence ID" value="AGS53228.1"/>
    <property type="molecule type" value="Genomic_DNA"/>
</dbReference>
<evidence type="ECO:0000256" key="8">
    <source>
        <dbReference type="SAM" id="MobiDB-lite"/>
    </source>
</evidence>
<dbReference type="InterPro" id="IPR000924">
    <property type="entry name" value="Glu/Gln-tRNA-synth"/>
</dbReference>
<feature type="binding site" evidence="7">
    <location>
        <position position="299"/>
    </location>
    <ligand>
        <name>ATP</name>
        <dbReference type="ChEBI" id="CHEBI:30616"/>
    </ligand>
</feature>
<dbReference type="PANTHER" id="PTHR43311:SF2">
    <property type="entry name" value="GLUTAMATE--TRNA LIGASE, MITOCHONDRIAL-RELATED"/>
    <property type="match status" value="1"/>
</dbReference>
<comment type="catalytic activity">
    <reaction evidence="7">
        <text>tRNA(Glu) + L-glutamate + ATP = L-glutamyl-tRNA(Glu) + AMP + diphosphate</text>
        <dbReference type="Rhea" id="RHEA:23540"/>
        <dbReference type="Rhea" id="RHEA-COMP:9663"/>
        <dbReference type="Rhea" id="RHEA-COMP:9680"/>
        <dbReference type="ChEBI" id="CHEBI:29985"/>
        <dbReference type="ChEBI" id="CHEBI:30616"/>
        <dbReference type="ChEBI" id="CHEBI:33019"/>
        <dbReference type="ChEBI" id="CHEBI:78442"/>
        <dbReference type="ChEBI" id="CHEBI:78520"/>
        <dbReference type="ChEBI" id="CHEBI:456215"/>
        <dbReference type="EC" id="6.1.1.17"/>
    </reaction>
</comment>
<organism evidence="11">
    <name type="scientific">uncultured bacterium contig00102</name>
    <dbReference type="NCBI Taxonomy" id="1181569"/>
    <lineage>
        <taxon>Bacteria</taxon>
        <taxon>environmental samples</taxon>
    </lineage>
</organism>
<dbReference type="PANTHER" id="PTHR43311">
    <property type="entry name" value="GLUTAMATE--TRNA LIGASE"/>
    <property type="match status" value="1"/>
</dbReference>
<evidence type="ECO:0000256" key="6">
    <source>
        <dbReference type="ARBA" id="ARBA00023146"/>
    </source>
</evidence>
<feature type="domain" description="Glutamyl/glutaminyl-tRNA synthetase class Ib catalytic" evidence="9">
    <location>
        <begin position="164"/>
        <end position="364"/>
    </location>
</feature>
<dbReference type="InterPro" id="IPR020058">
    <property type="entry name" value="Glu/Gln-tRNA-synth_Ib_cat-dom"/>
</dbReference>
<dbReference type="GO" id="GO:0004818">
    <property type="term" value="F:glutamate-tRNA ligase activity"/>
    <property type="evidence" value="ECO:0007669"/>
    <property type="project" value="UniProtKB-UniRule"/>
</dbReference>
<dbReference type="InterPro" id="IPR045462">
    <property type="entry name" value="aa-tRNA-synth_I_cd-bd"/>
</dbReference>
<accession>A0A806K0N6</accession>
<sequence length="531" mass="58032">MPDKTWFDEMENKTPRGGVRTRFAPSPTGYMHVGGLRTALYTYLLAKAAGGAFLLRIEDTDAARYVEGATDMIIATLRGAGLEYDEGPGISGPVAPYTQSERRDVYPPYARLLCEKGDAYFCFCKGVAHDERSFAASHHAPDHDGDEIGDALPDAMHNHAPSSAPASAPARDKPHDDPCRVLPYAESLRRANSGEPHVIRFKAPRDGETTVSDVVFGDITTPNEVIDDMVLLKSDGMPTYNFANVVDDHLMGVTHVLRGSEYISSAAKYNLLYKAFGWEIPVYITVSPVMRDERNKLSKRHGDPTYDDLLVEGYLAPAVLNYVALLGWSPGGEREIFSLPELVGVFDVGGISKSPAIFDKEKLDYFNGEYIRALPPDDFAEIAKPYVRQAVKNEGYDADAIAALVQQRCVKLTDIPAMLDFFDIQPDYSAELYIHKKSKTDLANAPEMLRAAEAALCGIDGDAWGDETIHAALMATAERLGVKNATVMWPLRIAATGKTVTPGGAVEICAILGKDETLRRLALGIVKVTIQ</sequence>
<name>A0A806K0N6_9BACT</name>
<dbReference type="InterPro" id="IPR004527">
    <property type="entry name" value="Glu-tRNA-ligase_bac/mito"/>
</dbReference>
<comment type="function">
    <text evidence="7">Catalyzes the attachment of glutamate to tRNA(Glu) in a two-step reaction: glutamate is first activated by ATP to form Glu-AMP and then transferred to the acceptor end of tRNA(Glu).</text>
</comment>
<dbReference type="InterPro" id="IPR049940">
    <property type="entry name" value="GluQ/Sye"/>
</dbReference>
<keyword evidence="2 7" id="KW-0436">Ligase</keyword>
<evidence type="ECO:0000256" key="7">
    <source>
        <dbReference type="HAMAP-Rule" id="MF_00022"/>
    </source>
</evidence>
<feature type="short sequence motif" description="'KMSKS' region" evidence="7">
    <location>
        <begin position="296"/>
        <end position="300"/>
    </location>
</feature>
<dbReference type="Gene3D" id="3.40.50.620">
    <property type="entry name" value="HUPs"/>
    <property type="match status" value="1"/>
</dbReference>
<dbReference type="CDD" id="cd00808">
    <property type="entry name" value="GluRS_core"/>
    <property type="match status" value="1"/>
</dbReference>
<dbReference type="GO" id="GO:0006424">
    <property type="term" value="P:glutamyl-tRNA aminoacylation"/>
    <property type="evidence" value="ECO:0007669"/>
    <property type="project" value="UniProtKB-UniRule"/>
</dbReference>
<dbReference type="SUPFAM" id="SSF48163">
    <property type="entry name" value="An anticodon-binding domain of class I aminoacyl-tRNA synthetases"/>
    <property type="match status" value="1"/>
</dbReference>
<proteinExistence type="inferred from homology"/>
<dbReference type="GO" id="GO:0008270">
    <property type="term" value="F:zinc ion binding"/>
    <property type="evidence" value="ECO:0007669"/>
    <property type="project" value="InterPro"/>
</dbReference>
<dbReference type="InterPro" id="IPR014729">
    <property type="entry name" value="Rossmann-like_a/b/a_fold"/>
</dbReference>
<dbReference type="InterPro" id="IPR033910">
    <property type="entry name" value="GluRS_core"/>
</dbReference>
<evidence type="ECO:0000256" key="1">
    <source>
        <dbReference type="ARBA" id="ARBA00007894"/>
    </source>
</evidence>
<keyword evidence="3 7" id="KW-0547">Nucleotide-binding</keyword>
<keyword evidence="7" id="KW-0963">Cytoplasm</keyword>
<feature type="domain" description="Glutamyl/glutaminyl-tRNA synthetase class Ib catalytic" evidence="9">
    <location>
        <begin position="19"/>
        <end position="125"/>
    </location>
</feature>
<comment type="subunit">
    <text evidence="7">Monomer.</text>
</comment>
<dbReference type="EC" id="6.1.1.17" evidence="7"/>
<dbReference type="PROSITE" id="PS00178">
    <property type="entry name" value="AA_TRNA_LIGASE_I"/>
    <property type="match status" value="1"/>
</dbReference>
<dbReference type="Gene3D" id="1.10.10.350">
    <property type="match status" value="1"/>
</dbReference>
<feature type="domain" description="Aminoacyl-tRNA synthetase class I anticodon-binding" evidence="10">
    <location>
        <begin position="379"/>
        <end position="524"/>
    </location>
</feature>
<dbReference type="Pfam" id="PF19269">
    <property type="entry name" value="Anticodon_2"/>
    <property type="match status" value="1"/>
</dbReference>
<dbReference type="HAMAP" id="MF_00022">
    <property type="entry name" value="Glu_tRNA_synth_type1"/>
    <property type="match status" value="1"/>
</dbReference>
<dbReference type="InterPro" id="IPR020751">
    <property type="entry name" value="aa-tRNA-synth_I_codon-bd_sub2"/>
</dbReference>
<evidence type="ECO:0000256" key="2">
    <source>
        <dbReference type="ARBA" id="ARBA00022598"/>
    </source>
</evidence>
<dbReference type="GO" id="GO:0005829">
    <property type="term" value="C:cytosol"/>
    <property type="evidence" value="ECO:0007669"/>
    <property type="project" value="TreeGrafter"/>
</dbReference>
<comment type="caution">
    <text evidence="7">Lacks conserved residue(s) required for the propagation of feature annotation.</text>
</comment>
<dbReference type="GO" id="GO:0005524">
    <property type="term" value="F:ATP binding"/>
    <property type="evidence" value="ECO:0007669"/>
    <property type="project" value="UniProtKB-UniRule"/>
</dbReference>
<dbReference type="GO" id="GO:0000049">
    <property type="term" value="F:tRNA binding"/>
    <property type="evidence" value="ECO:0007669"/>
    <property type="project" value="InterPro"/>
</dbReference>
<keyword evidence="5 7" id="KW-0648">Protein biosynthesis</keyword>
<dbReference type="PRINTS" id="PR00987">
    <property type="entry name" value="TRNASYNTHGLU"/>
</dbReference>
<dbReference type="InterPro" id="IPR008925">
    <property type="entry name" value="aa_tRNA-synth_I_cd-bd_sf"/>
</dbReference>
<reference evidence="11" key="1">
    <citation type="submission" date="2012-03" db="EMBL/GenBank/DDBJ databases">
        <title>Functional metagenomics reveals considerable lignocellulase gene clusters in the gut microbiome of a wood-feeding higher termite.</title>
        <authorList>
            <person name="Liu N."/>
        </authorList>
    </citation>
    <scope>NUCLEOTIDE SEQUENCE</scope>
</reference>
<feature type="compositionally biased region" description="Low complexity" evidence="8">
    <location>
        <begin position="160"/>
        <end position="169"/>
    </location>
</feature>
<dbReference type="SUPFAM" id="SSF52374">
    <property type="entry name" value="Nucleotidylyl transferase"/>
    <property type="match status" value="1"/>
</dbReference>
<evidence type="ECO:0000259" key="10">
    <source>
        <dbReference type="Pfam" id="PF19269"/>
    </source>
</evidence>
<keyword evidence="6 7" id="KW-0030">Aminoacyl-tRNA synthetase</keyword>
<evidence type="ECO:0000256" key="4">
    <source>
        <dbReference type="ARBA" id="ARBA00022840"/>
    </source>
</evidence>
<keyword evidence="4 7" id="KW-0067">ATP-binding</keyword>
<evidence type="ECO:0000259" key="9">
    <source>
        <dbReference type="Pfam" id="PF00749"/>
    </source>
</evidence>
<evidence type="ECO:0000313" key="11">
    <source>
        <dbReference type="EMBL" id="AGS53228.1"/>
    </source>
</evidence>